<dbReference type="InParanoid" id="C3ZKI8"/>
<accession>C3ZKI8</accession>
<evidence type="ECO:0000313" key="6">
    <source>
        <dbReference type="EMBL" id="EEN47087.1"/>
    </source>
</evidence>
<feature type="signal peptide" evidence="5">
    <location>
        <begin position="1"/>
        <end position="24"/>
    </location>
</feature>
<evidence type="ECO:0000256" key="4">
    <source>
        <dbReference type="ARBA" id="ARBA00023157"/>
    </source>
</evidence>
<evidence type="ECO:0000256" key="5">
    <source>
        <dbReference type="SAM" id="SignalP"/>
    </source>
</evidence>
<evidence type="ECO:0000256" key="3">
    <source>
        <dbReference type="ARBA" id="ARBA00022525"/>
    </source>
</evidence>
<feature type="chain" id="PRO_5002936917" description="Fibronectin type-II domain-containing protein" evidence="5">
    <location>
        <begin position="25"/>
        <end position="823"/>
    </location>
</feature>
<dbReference type="EMBL" id="GG666636">
    <property type="protein sequence ID" value="EEN47087.1"/>
    <property type="molecule type" value="Genomic_DNA"/>
</dbReference>
<comment type="similarity">
    <text evidence="2">Belongs to the dermatopontin family.</text>
</comment>
<dbReference type="Pfam" id="PF14704">
    <property type="entry name" value="DERM"/>
    <property type="match status" value="1"/>
</dbReference>
<evidence type="ECO:0008006" key="7">
    <source>
        <dbReference type="Google" id="ProtNLM"/>
    </source>
</evidence>
<comment type="subcellular location">
    <subcellularLocation>
        <location evidence="1">Secreted</location>
    </subcellularLocation>
</comment>
<reference evidence="6" key="1">
    <citation type="journal article" date="2008" name="Nature">
        <title>The amphioxus genome and the evolution of the chordate karyotype.</title>
        <authorList>
            <consortium name="US DOE Joint Genome Institute (JGI-PGF)"/>
            <person name="Putnam N.H."/>
            <person name="Butts T."/>
            <person name="Ferrier D.E.K."/>
            <person name="Furlong R.F."/>
            <person name="Hellsten U."/>
            <person name="Kawashima T."/>
            <person name="Robinson-Rechavi M."/>
            <person name="Shoguchi E."/>
            <person name="Terry A."/>
            <person name="Yu J.-K."/>
            <person name="Benito-Gutierrez E.L."/>
            <person name="Dubchak I."/>
            <person name="Garcia-Fernandez J."/>
            <person name="Gibson-Brown J.J."/>
            <person name="Grigoriev I.V."/>
            <person name="Horton A.C."/>
            <person name="de Jong P.J."/>
            <person name="Jurka J."/>
            <person name="Kapitonov V.V."/>
            <person name="Kohara Y."/>
            <person name="Kuroki Y."/>
            <person name="Lindquist E."/>
            <person name="Lucas S."/>
            <person name="Osoegawa K."/>
            <person name="Pennacchio L.A."/>
            <person name="Salamov A.A."/>
            <person name="Satou Y."/>
            <person name="Sauka-Spengler T."/>
            <person name="Schmutz J."/>
            <person name="Shin-I T."/>
            <person name="Toyoda A."/>
            <person name="Bronner-Fraser M."/>
            <person name="Fujiyama A."/>
            <person name="Holland L.Z."/>
            <person name="Holland P.W.H."/>
            <person name="Satoh N."/>
            <person name="Rokhsar D.S."/>
        </authorList>
    </citation>
    <scope>NUCLEOTIDE SEQUENCE [LARGE SCALE GENOMIC DNA]</scope>
    <source>
        <strain evidence="6">S238N-H82</strain>
        <tissue evidence="6">Testes</tissue>
    </source>
</reference>
<proteinExistence type="inferred from homology"/>
<dbReference type="InterPro" id="IPR026645">
    <property type="entry name" value="Dermatopontin"/>
</dbReference>
<evidence type="ECO:0000256" key="1">
    <source>
        <dbReference type="ARBA" id="ARBA00004613"/>
    </source>
</evidence>
<evidence type="ECO:0000256" key="2">
    <source>
        <dbReference type="ARBA" id="ARBA00008712"/>
    </source>
</evidence>
<keyword evidence="5" id="KW-0732">Signal</keyword>
<keyword evidence="4" id="KW-1015">Disulfide bond</keyword>
<organism>
    <name type="scientific">Branchiostoma floridae</name>
    <name type="common">Florida lancelet</name>
    <name type="synonym">Amphioxus</name>
    <dbReference type="NCBI Taxonomy" id="7739"/>
    <lineage>
        <taxon>Eukaryota</taxon>
        <taxon>Metazoa</taxon>
        <taxon>Chordata</taxon>
        <taxon>Cephalochordata</taxon>
        <taxon>Leptocardii</taxon>
        <taxon>Amphioxiformes</taxon>
        <taxon>Branchiostomatidae</taxon>
        <taxon>Branchiostoma</taxon>
    </lineage>
</organism>
<sequence>MASARAWVLAAVLLVCLLAGPTDGWRRRRRRRCTYYRSALPGAVNNWDQPFTFQCYGNQAIYRVQSVHCNRAEDRVWRFQCRSVPGLSYFNWHYWSPWINTFDNYMNYNCPFNGVVTGFKSEHSNSREDRRWKVRCSTKWGMTTYNCYSSPYANYWDAAMNYYAPYGYYLRGMYGHHDNGRDWNLSKVGARLSFTDTDYIACWETQSTMGIAQPVAHQQTKLSNSLVTCLVLSHSLSYINKPNCPTVLLPAWCCPTACRTSTNKTVQQSCYLPGAVPQPVVYINKPNCPTVLLLAWCRPTACRTSTNQTVQQSCYLPGVVPQPVVHQQTKLSNSLVTCLVLSHSLSYINKVTKLSNSPVTCLVLSHSLSYINKQNCPTVLLLAWCCPTAYRIHQQNKLSNSPVTCLVPSHSLSYINKSNCPTVLLLAWCCPTTCRTSTNQTVQQSCYLPGAVPQPVVHQQKPNCPTVLLPAWCCPTACRTSTNKTVQQSCYLPGAVPQPVVHQQIKLSNSLVTCLVLSHNLSYINKPNCPTVLLPAWCCPTACRTSTNQTVQQSCYLPGAVPQPVVHQQTKLSNSPVTLPGAVPQPVVHQQTKLSNSPVTCLVLSHSLSYTSTNKTVQQSCYLPACRTSTNQTVQQSCYLVGAVPQLVVHQPTKLSNSLVTWLVLSHNPSYINKPNCSTALLPAWCCPTAYRTSTNQTVQQSCYLPGAVPQLVVHQRTKLPNSPVTCLVLSHSLSYINEPNCPTVLLLAWCCPTTCRTSTNKLSNSPVTCLVLSHNPSSIHKQNYPIVLYTYLGLSNNLSHDNYKQNCPTVLLLTWVVQQPVA</sequence>
<gene>
    <name evidence="6" type="ORF">BRAFLDRAFT_69368</name>
</gene>
<dbReference type="PANTHER" id="PTHR15040:SF1">
    <property type="entry name" value="DERMATOPONTIN-LIKE ISOFORM X1"/>
    <property type="match status" value="1"/>
</dbReference>
<dbReference type="PANTHER" id="PTHR15040">
    <property type="entry name" value="DERMATOPONTIN-RELATED"/>
    <property type="match status" value="1"/>
</dbReference>
<dbReference type="AlphaFoldDB" id="C3ZKI8"/>
<keyword evidence="3" id="KW-0964">Secreted</keyword>
<dbReference type="GO" id="GO:0005576">
    <property type="term" value="C:extracellular region"/>
    <property type="evidence" value="ECO:0007669"/>
    <property type="project" value="UniProtKB-SubCell"/>
</dbReference>
<name>C3ZKI8_BRAFL</name>
<protein>
    <recommendedName>
        <fullName evidence="7">Fibronectin type-II domain-containing protein</fullName>
    </recommendedName>
</protein>